<gene>
    <name evidence="3" type="ORF">ARB_06445</name>
</gene>
<dbReference type="RefSeq" id="XP_003015322.1">
    <property type="nucleotide sequence ID" value="XM_003015276.1"/>
</dbReference>
<organism evidence="3 4">
    <name type="scientific">Arthroderma benhamiae (strain ATCC MYA-4681 / CBS 112371)</name>
    <name type="common">Trichophyton mentagrophytes</name>
    <dbReference type="NCBI Taxonomy" id="663331"/>
    <lineage>
        <taxon>Eukaryota</taxon>
        <taxon>Fungi</taxon>
        <taxon>Dikarya</taxon>
        <taxon>Ascomycota</taxon>
        <taxon>Pezizomycotina</taxon>
        <taxon>Eurotiomycetes</taxon>
        <taxon>Eurotiomycetidae</taxon>
        <taxon>Onygenales</taxon>
        <taxon>Arthrodermataceae</taxon>
        <taxon>Trichophyton</taxon>
    </lineage>
</organism>
<reference evidence="4" key="1">
    <citation type="journal article" date="2011" name="Genome Biol.">
        <title>Comparative and functional genomics provide insights into the pathogenicity of dermatophytic fungi.</title>
        <authorList>
            <person name="Burmester A."/>
            <person name="Shelest E."/>
            <person name="Gloeckner G."/>
            <person name="Heddergott C."/>
            <person name="Schindler S."/>
            <person name="Staib P."/>
            <person name="Heidel A."/>
            <person name="Felder M."/>
            <person name="Petzold A."/>
            <person name="Szafranski K."/>
            <person name="Feuermann M."/>
            <person name="Pedruzzi I."/>
            <person name="Priebe S."/>
            <person name="Groth M."/>
            <person name="Winkler R."/>
            <person name="Li W."/>
            <person name="Kniemeyer O."/>
            <person name="Schroeckh V."/>
            <person name="Hertweck C."/>
            <person name="Hube B."/>
            <person name="White T.C."/>
            <person name="Platzer M."/>
            <person name="Guthke R."/>
            <person name="Heitman J."/>
            <person name="Woestemeyer J."/>
            <person name="Zipfel P.F."/>
            <person name="Monod M."/>
            <person name="Brakhage A.A."/>
        </authorList>
    </citation>
    <scope>NUCLEOTIDE SEQUENCE [LARGE SCALE GENOMIC DNA]</scope>
    <source>
        <strain evidence="4">ATCC MYA-4681 / CBS 112371</strain>
    </source>
</reference>
<dbReference type="Proteomes" id="UP000008866">
    <property type="component" value="Unassembled WGS sequence"/>
</dbReference>
<evidence type="ECO:0000256" key="2">
    <source>
        <dbReference type="SAM" id="Phobius"/>
    </source>
</evidence>
<keyword evidence="2" id="KW-1133">Transmembrane helix</keyword>
<feature type="region of interest" description="Disordered" evidence="1">
    <location>
        <begin position="189"/>
        <end position="229"/>
    </location>
</feature>
<evidence type="ECO:0000313" key="3">
    <source>
        <dbReference type="EMBL" id="EFE34682.1"/>
    </source>
</evidence>
<keyword evidence="4" id="KW-1185">Reference proteome</keyword>
<dbReference type="EMBL" id="ABSU01000005">
    <property type="protein sequence ID" value="EFE34682.1"/>
    <property type="molecule type" value="Genomic_DNA"/>
</dbReference>
<accession>D4AQD8</accession>
<evidence type="ECO:0000313" key="4">
    <source>
        <dbReference type="Proteomes" id="UP000008866"/>
    </source>
</evidence>
<dbReference type="KEGG" id="abe:ARB_06445"/>
<name>D4AQD8_ARTBC</name>
<evidence type="ECO:0000256" key="1">
    <source>
        <dbReference type="SAM" id="MobiDB-lite"/>
    </source>
</evidence>
<feature type="transmembrane region" description="Helical" evidence="2">
    <location>
        <begin position="284"/>
        <end position="302"/>
    </location>
</feature>
<dbReference type="HOGENOM" id="CLU_894216_0_0_1"/>
<keyword evidence="2" id="KW-0472">Membrane</keyword>
<keyword evidence="2" id="KW-0812">Transmembrane</keyword>
<dbReference type="AlphaFoldDB" id="D4AQD8"/>
<dbReference type="eggNOG" id="ENOG502QXVT">
    <property type="taxonomic scope" value="Eukaryota"/>
</dbReference>
<dbReference type="GeneID" id="9521046"/>
<protein>
    <submittedName>
        <fullName evidence="3">Uncharacterized protein</fullName>
    </submittedName>
</protein>
<comment type="caution">
    <text evidence="3">The sequence shown here is derived from an EMBL/GenBank/DDBJ whole genome shotgun (WGS) entry which is preliminary data.</text>
</comment>
<feature type="compositionally biased region" description="Low complexity" evidence="1">
    <location>
        <begin position="193"/>
        <end position="223"/>
    </location>
</feature>
<sequence length="311" mass="34302">MFFFLSHSPFSFSFSSRWSPSSCQTEEEAKAEIISVYPPCADLGFLQLDPAYLCLPRILFFTADIGKIKEINAHGLTTSFIVVPFPPFAVPLHYSLFFPTTPWTSVKSKLSVMLALERPAREQSYLQQLPMDSSAFSGPLDSLDPQQQALFGAYNNSSRLSCDPYPFMLQQPLALDSPLLYPAKSELRLAPKPSSSPQFLPLSQPGDRYSSISSSASTHSLPSATNSSIGSPYQDQWLDLDVSVGAEQVAMVGEGYQGDFLSNSIDPEMLYASEKFSTPYVGKYFLDLVFSLLSILPLLYPINLVPVGRAI</sequence>
<proteinExistence type="predicted"/>